<reference evidence="3 4" key="1">
    <citation type="submission" date="2019-02" db="EMBL/GenBank/DDBJ databases">
        <title>Genome sequence of the sea-ice species Brumimicrobium glaciale.</title>
        <authorList>
            <person name="Bowman J.P."/>
        </authorList>
    </citation>
    <scope>NUCLEOTIDE SEQUENCE [LARGE SCALE GENOMIC DNA]</scope>
    <source>
        <strain evidence="3 4">IC156</strain>
    </source>
</reference>
<organism evidence="3 4">
    <name type="scientific">Brumimicrobium glaciale</name>
    <dbReference type="NCBI Taxonomy" id="200475"/>
    <lineage>
        <taxon>Bacteria</taxon>
        <taxon>Pseudomonadati</taxon>
        <taxon>Bacteroidota</taxon>
        <taxon>Flavobacteriia</taxon>
        <taxon>Flavobacteriales</taxon>
        <taxon>Crocinitomicaceae</taxon>
        <taxon>Brumimicrobium</taxon>
    </lineage>
</organism>
<dbReference type="GO" id="GO:0016832">
    <property type="term" value="F:aldehyde-lyase activity"/>
    <property type="evidence" value="ECO:0007669"/>
    <property type="project" value="InterPro"/>
</dbReference>
<evidence type="ECO:0000259" key="2">
    <source>
        <dbReference type="Pfam" id="PF00793"/>
    </source>
</evidence>
<dbReference type="Gene3D" id="3.20.20.70">
    <property type="entry name" value="Aldolase class I"/>
    <property type="match status" value="1"/>
</dbReference>
<dbReference type="GO" id="GO:0003849">
    <property type="term" value="F:3-deoxy-7-phosphoheptulonate synthase activity"/>
    <property type="evidence" value="ECO:0007669"/>
    <property type="project" value="UniProtKB-EC"/>
</dbReference>
<dbReference type="PANTHER" id="PTHR43018">
    <property type="entry name" value="PHOSPHO-2-DEHYDRO-3-DEOXYHEPTONATE ALDOLASE"/>
    <property type="match status" value="1"/>
</dbReference>
<name>A0A4Q4KRT1_9FLAO</name>
<dbReference type="NCBIfam" id="NF009239">
    <property type="entry name" value="PRK12595.1"/>
    <property type="match status" value="1"/>
</dbReference>
<dbReference type="InterPro" id="IPR052899">
    <property type="entry name" value="Class-I_DAHP_synthase"/>
</dbReference>
<dbReference type="SUPFAM" id="SSF51569">
    <property type="entry name" value="Aldolase"/>
    <property type="match status" value="1"/>
</dbReference>
<dbReference type="PANTHER" id="PTHR43018:SF2">
    <property type="entry name" value="PHOSPHO-2-DEHYDRO-3-DEOXYHEPTONATE ALDOLASE"/>
    <property type="match status" value="1"/>
</dbReference>
<proteinExistence type="predicted"/>
<dbReference type="NCBIfam" id="TIGR01361">
    <property type="entry name" value="DAHP_synth_Bsub"/>
    <property type="match status" value="1"/>
</dbReference>
<dbReference type="NCBIfam" id="NF006421">
    <property type="entry name" value="PRK08673.1"/>
    <property type="match status" value="1"/>
</dbReference>
<dbReference type="Pfam" id="PF00793">
    <property type="entry name" value="DAHP_synth_1"/>
    <property type="match status" value="1"/>
</dbReference>
<evidence type="ECO:0000313" key="3">
    <source>
        <dbReference type="EMBL" id="RYM34719.1"/>
    </source>
</evidence>
<protein>
    <submittedName>
        <fullName evidence="3">3-deoxy-7-phosphoheptulonate synthase</fullName>
        <ecNumber evidence="3">2.5.1.54</ecNumber>
    </submittedName>
</protein>
<evidence type="ECO:0000313" key="4">
    <source>
        <dbReference type="Proteomes" id="UP000293952"/>
    </source>
</evidence>
<dbReference type="OrthoDB" id="9776934at2"/>
<keyword evidence="1 3" id="KW-0808">Transferase</keyword>
<dbReference type="GO" id="GO:0009073">
    <property type="term" value="P:aromatic amino acid family biosynthetic process"/>
    <property type="evidence" value="ECO:0007669"/>
    <property type="project" value="InterPro"/>
</dbReference>
<dbReference type="Proteomes" id="UP000293952">
    <property type="component" value="Unassembled WGS sequence"/>
</dbReference>
<keyword evidence="4" id="KW-1185">Reference proteome</keyword>
<sequence>MILKLNTSVHSAEAAKLAEQHKAFHISYKGSEHLITSSSVKEVPAALEGKVDQNWVFANDMQLASREFQKETREVKIGDLTIGGNSKNTILIGGPCSVESLEQIQESAQLIKSLGLTTLRGGCYKPRTSPYSFQGLGLEGLKLLAQMRKEHGLSVITEVRDATHVDEVIEHSDIIQIGAKAMYDQGILRACAKINKPVLLKRGFGSTLQEFVQAAEFILAGGNDQVILCERGIRTFETKTRFTLDLCGVAYLQEYTNLPIVLDPSHALGYRYGVEKLAKACVAMGIDGLIIEAHPDPSVAKSDAAQQLTHDQFRAMKSAIEPVANSVGYKIV</sequence>
<dbReference type="AlphaFoldDB" id="A0A4Q4KRT1"/>
<dbReference type="EC" id="2.5.1.54" evidence="3"/>
<dbReference type="InterPro" id="IPR013785">
    <property type="entry name" value="Aldolase_TIM"/>
</dbReference>
<feature type="domain" description="DAHP synthetase I/KDSA" evidence="2">
    <location>
        <begin position="81"/>
        <end position="320"/>
    </location>
</feature>
<accession>A0A4Q4KRT1</accession>
<dbReference type="RefSeq" id="WP_130092728.1">
    <property type="nucleotide sequence ID" value="NZ_SETE01000002.1"/>
</dbReference>
<comment type="caution">
    <text evidence="3">The sequence shown here is derived from an EMBL/GenBank/DDBJ whole genome shotgun (WGS) entry which is preliminary data.</text>
</comment>
<gene>
    <name evidence="3" type="primary">aroF</name>
    <name evidence="3" type="ORF">ERX46_04920</name>
</gene>
<dbReference type="InterPro" id="IPR006218">
    <property type="entry name" value="DAHP1/KDSA"/>
</dbReference>
<dbReference type="EMBL" id="SETE01000002">
    <property type="protein sequence ID" value="RYM34719.1"/>
    <property type="molecule type" value="Genomic_DNA"/>
</dbReference>
<evidence type="ECO:0000256" key="1">
    <source>
        <dbReference type="ARBA" id="ARBA00022679"/>
    </source>
</evidence>
<dbReference type="InterPro" id="IPR006268">
    <property type="entry name" value="DAHP_syn_2"/>
</dbReference>